<evidence type="ECO:0000256" key="1">
    <source>
        <dbReference type="SAM" id="MobiDB-lite"/>
    </source>
</evidence>
<dbReference type="RefSeq" id="XP_015060393.1">
    <property type="nucleotide sequence ID" value="XM_015204907.1"/>
</dbReference>
<dbReference type="Proteomes" id="UP000694930">
    <property type="component" value="Chromosome 12"/>
</dbReference>
<dbReference type="GeneID" id="107006333"/>
<feature type="region of interest" description="Disordered" evidence="1">
    <location>
        <begin position="52"/>
        <end position="107"/>
    </location>
</feature>
<accession>A0ABM1FQV4</accession>
<organism evidence="2 3">
    <name type="scientific">Solanum pennellii</name>
    <name type="common">Tomato</name>
    <name type="synonym">Lycopersicon pennellii</name>
    <dbReference type="NCBI Taxonomy" id="28526"/>
    <lineage>
        <taxon>Eukaryota</taxon>
        <taxon>Viridiplantae</taxon>
        <taxon>Streptophyta</taxon>
        <taxon>Embryophyta</taxon>
        <taxon>Tracheophyta</taxon>
        <taxon>Spermatophyta</taxon>
        <taxon>Magnoliopsida</taxon>
        <taxon>eudicotyledons</taxon>
        <taxon>Gunneridae</taxon>
        <taxon>Pentapetalae</taxon>
        <taxon>asterids</taxon>
        <taxon>lamiids</taxon>
        <taxon>Solanales</taxon>
        <taxon>Solanaceae</taxon>
        <taxon>Solanoideae</taxon>
        <taxon>Solaneae</taxon>
        <taxon>Solanum</taxon>
        <taxon>Solanum subgen. Lycopersicon</taxon>
    </lineage>
</organism>
<evidence type="ECO:0000313" key="2">
    <source>
        <dbReference type="Proteomes" id="UP000694930"/>
    </source>
</evidence>
<protein>
    <submittedName>
        <fullName evidence="3">Uncharacterized protein LOC107006333</fullName>
    </submittedName>
</protein>
<proteinExistence type="predicted"/>
<gene>
    <name evidence="3" type="primary">LOC107006333</name>
</gene>
<evidence type="ECO:0000313" key="3">
    <source>
        <dbReference type="RefSeq" id="XP_015060393.1"/>
    </source>
</evidence>
<name>A0ABM1FQV4_SOLPN</name>
<keyword evidence="2" id="KW-1185">Reference proteome</keyword>
<reference evidence="2" key="1">
    <citation type="journal article" date="2014" name="Nat. Genet.">
        <title>The genome of the stress-tolerant wild tomato species Solanum pennellii.</title>
        <authorList>
            <person name="Bolger A."/>
            <person name="Scossa F."/>
            <person name="Bolger M.E."/>
            <person name="Lanz C."/>
            <person name="Maumus F."/>
            <person name="Tohge T."/>
            <person name="Quesneville H."/>
            <person name="Alseekh S."/>
            <person name="Sorensen I."/>
            <person name="Lichtenstein G."/>
            <person name="Fich E.A."/>
            <person name="Conte M."/>
            <person name="Keller H."/>
            <person name="Schneeberger K."/>
            <person name="Schwacke R."/>
            <person name="Ofner I."/>
            <person name="Vrebalov J."/>
            <person name="Xu Y."/>
            <person name="Osorio S."/>
            <person name="Aflitos S.A."/>
            <person name="Schijlen E."/>
            <person name="Jimenez-Gomez J.M."/>
            <person name="Ryngajllo M."/>
            <person name="Kimura S."/>
            <person name="Kumar R."/>
            <person name="Koenig D."/>
            <person name="Headland L.R."/>
            <person name="Maloof J.N."/>
            <person name="Sinha N."/>
            <person name="van Ham R.C."/>
            <person name="Lankhorst R.K."/>
            <person name="Mao L."/>
            <person name="Vogel A."/>
            <person name="Arsova B."/>
            <person name="Panstruga R."/>
            <person name="Fei Z."/>
            <person name="Rose J.K."/>
            <person name="Zamir D."/>
            <person name="Carrari F."/>
            <person name="Giovannoni J.J."/>
            <person name="Weigel D."/>
            <person name="Usadel B."/>
            <person name="Fernie A.R."/>
        </authorList>
    </citation>
    <scope>NUCLEOTIDE SEQUENCE [LARGE SCALE GENOMIC DNA]</scope>
    <source>
        <strain evidence="2">cv. LA0716</strain>
    </source>
</reference>
<reference evidence="3" key="2">
    <citation type="submission" date="2025-08" db="UniProtKB">
        <authorList>
            <consortium name="RefSeq"/>
        </authorList>
    </citation>
    <scope>IDENTIFICATION</scope>
</reference>
<sequence>MVKDKSSRMSLFVADLGRASSKEGRAAMLICDMNIYRVMVYVEQVEREKLRNKEENRTNKAKTGNDYSKIKSGPCRPQIHKSMGHAPSSASVPAPRNRGEYDGQNSQNFKARPILSPVAPQDRVAPRGATCGTGRGANCLFAITSRQEQQNSPHFFTGMINVFTFDVYALLDPRQSLSLVTPYVRKLVSDSS</sequence>